<evidence type="ECO:0000313" key="1">
    <source>
        <dbReference type="EMBL" id="CAA0081216.1"/>
    </source>
</evidence>
<reference evidence="3 4" key="1">
    <citation type="submission" date="2019-11" db="EMBL/GenBank/DDBJ databases">
        <authorList>
            <person name="Holert J."/>
        </authorList>
    </citation>
    <scope>NUCLEOTIDE SEQUENCE [LARGE SCALE GENOMIC DNA]</scope>
    <source>
        <strain evidence="2">BC3_2A</strain>
        <strain evidence="1">SB11_1A</strain>
    </source>
</reference>
<evidence type="ECO:0000313" key="4">
    <source>
        <dbReference type="Proteomes" id="UP000439591"/>
    </source>
</evidence>
<sequence length="124" mass="14013">MYEPLRASYKDQDRTTAAIFKNHEQTNFKTKDQIDRARVSPLPLSPHHFVCCLTCAGKDQSRGTGFIRCQRRYIRGDGEVICEGGVFLPCPDCNGHGILLTALGQECQRQSQEDAKRPMLRRAS</sequence>
<protein>
    <submittedName>
        <fullName evidence="2">Uncharacterized protein</fullName>
    </submittedName>
</protein>
<dbReference type="AlphaFoldDB" id="A0A5S9N8E3"/>
<gene>
    <name evidence="1" type="ORF">IHBHHGIJ_00283</name>
    <name evidence="2" type="ORF">KFEGEMFD_00867</name>
</gene>
<accession>A0A5S9N8E3</accession>
<dbReference type="RefSeq" id="WP_159266990.1">
    <property type="nucleotide sequence ID" value="NZ_CACSIK010000001.1"/>
</dbReference>
<dbReference type="EMBL" id="CACSIK010000001">
    <property type="protein sequence ID" value="CAA0081216.1"/>
    <property type="molecule type" value="Genomic_DNA"/>
</dbReference>
<evidence type="ECO:0000313" key="3">
    <source>
        <dbReference type="Proteomes" id="UP000435877"/>
    </source>
</evidence>
<evidence type="ECO:0000313" key="2">
    <source>
        <dbReference type="EMBL" id="CAA0085192.1"/>
    </source>
</evidence>
<name>A0A5S9N8E3_9GAMM</name>
<proteinExistence type="predicted"/>
<dbReference type="EMBL" id="CACSIM010000001">
    <property type="protein sequence ID" value="CAA0085192.1"/>
    <property type="molecule type" value="Genomic_DNA"/>
</dbReference>
<keyword evidence="3" id="KW-1185">Reference proteome</keyword>
<dbReference type="Proteomes" id="UP000439591">
    <property type="component" value="Unassembled WGS sequence"/>
</dbReference>
<dbReference type="Proteomes" id="UP000435877">
    <property type="component" value="Unassembled WGS sequence"/>
</dbReference>
<organism evidence="2 4">
    <name type="scientific">Zhongshania aliphaticivorans</name>
    <dbReference type="NCBI Taxonomy" id="1470434"/>
    <lineage>
        <taxon>Bacteria</taxon>
        <taxon>Pseudomonadati</taxon>
        <taxon>Pseudomonadota</taxon>
        <taxon>Gammaproteobacteria</taxon>
        <taxon>Cellvibrionales</taxon>
        <taxon>Spongiibacteraceae</taxon>
        <taxon>Zhongshania</taxon>
    </lineage>
</organism>
<dbReference type="OrthoDB" id="9779889at2"/>